<evidence type="ECO:0000256" key="1">
    <source>
        <dbReference type="SAM" id="MobiDB-lite"/>
    </source>
</evidence>
<feature type="region of interest" description="Disordered" evidence="1">
    <location>
        <begin position="1"/>
        <end position="20"/>
    </location>
</feature>
<keyword evidence="3" id="KW-1185">Reference proteome</keyword>
<accession>A0A7X1VQP5</accession>
<gene>
    <name evidence="2" type="ORF">GFJ39_12320</name>
</gene>
<evidence type="ECO:0000313" key="2">
    <source>
        <dbReference type="EMBL" id="MQR99955.1"/>
    </source>
</evidence>
<evidence type="ECO:0000313" key="3">
    <source>
        <dbReference type="Proteomes" id="UP000432209"/>
    </source>
</evidence>
<proteinExistence type="predicted"/>
<protein>
    <submittedName>
        <fullName evidence="2">Uncharacterized protein</fullName>
    </submittedName>
</protein>
<dbReference type="Proteomes" id="UP000432209">
    <property type="component" value="Unassembled WGS sequence"/>
</dbReference>
<sequence>MASEDSLWLPEGDEESSGCIRRTPDTTALYRLLEANGWLTRAPYGRTQDRWFVTDEAVKDGYSQTVDPSNLHSVILSGGRKAFPFPVFYRDKLKNIAWTLGWDLILKAMDGLDSKKARLSWLLSHHTYLPNQTMADLSGAGLATVERHRKPK</sequence>
<reference evidence="2 3" key="1">
    <citation type="submission" date="2019-10" db="EMBL/GenBank/DDBJ databases">
        <title>Gluconobacter aidae sp. nov., a novel species of acetic acid bacteria isolated in Thailand.</title>
        <authorList>
            <person name="Yukphan P."/>
            <person name="Charoenyingcharoen P."/>
            <person name="Malimas S."/>
            <person name="Muramatsu Y."/>
            <person name="Nakagawa Y."/>
            <person name="Tanasupawat S."/>
            <person name="Yamada Y."/>
        </authorList>
    </citation>
    <scope>NUCLEOTIDE SEQUENCE [LARGE SCALE GENOMIC DNA]</scope>
    <source>
        <strain evidence="2 3">AC10</strain>
    </source>
</reference>
<comment type="caution">
    <text evidence="2">The sequence shown here is derived from an EMBL/GenBank/DDBJ whole genome shotgun (WGS) entry which is preliminary data.</text>
</comment>
<organism evidence="2 3">
    <name type="scientific">Gluconobacter aidae</name>
    <dbReference type="NCBI Taxonomy" id="2662454"/>
    <lineage>
        <taxon>Bacteria</taxon>
        <taxon>Pseudomonadati</taxon>
        <taxon>Pseudomonadota</taxon>
        <taxon>Alphaproteobacteria</taxon>
        <taxon>Acetobacterales</taxon>
        <taxon>Acetobacteraceae</taxon>
        <taxon>Gluconobacter</taxon>
    </lineage>
</organism>
<name>A0A7X1VQP5_9PROT</name>
<dbReference type="EMBL" id="WIPH01000041">
    <property type="protein sequence ID" value="MQR99955.1"/>
    <property type="molecule type" value="Genomic_DNA"/>
</dbReference>
<dbReference type="AlphaFoldDB" id="A0A7X1VQP5"/>